<dbReference type="EMBL" id="CP134890">
    <property type="protein sequence ID" value="WNM21728.1"/>
    <property type="molecule type" value="Genomic_DNA"/>
</dbReference>
<keyword evidence="1" id="KW-0732">Signal</keyword>
<feature type="signal peptide" evidence="1">
    <location>
        <begin position="1"/>
        <end position="22"/>
    </location>
</feature>
<keyword evidence="4" id="KW-1185">Reference proteome</keyword>
<protein>
    <recommendedName>
        <fullName evidence="5">MAM domain-containing protein</fullName>
    </recommendedName>
</protein>
<feature type="chain" id="PRO_5044705301" description="MAM domain-containing protein" evidence="1">
    <location>
        <begin position="23"/>
        <end position="279"/>
    </location>
</feature>
<reference evidence="3 4" key="1">
    <citation type="submission" date="2023-09" db="EMBL/GenBank/DDBJ databases">
        <title>Flavobacterium sp. a novel bacteria isolate from Pepper rhizosphere.</title>
        <authorList>
            <person name="Peng Y."/>
            <person name="Lee J."/>
        </authorList>
    </citation>
    <scope>NUCLEOTIDE SEQUENCE [LARGE SCALE GENOMIC DNA]</scope>
    <source>
        <strain evidence="2">PMR2A8</strain>
        <strain evidence="3 4">PMTSA4</strain>
    </source>
</reference>
<evidence type="ECO:0000256" key="1">
    <source>
        <dbReference type="SAM" id="SignalP"/>
    </source>
</evidence>
<proteinExistence type="predicted"/>
<evidence type="ECO:0008006" key="5">
    <source>
        <dbReference type="Google" id="ProtNLM"/>
    </source>
</evidence>
<evidence type="ECO:0000313" key="2">
    <source>
        <dbReference type="EMBL" id="WNM20338.1"/>
    </source>
</evidence>
<dbReference type="Proteomes" id="UP001304515">
    <property type="component" value="Chromosome"/>
</dbReference>
<dbReference type="KEGG" id="fcj:RN605_13740"/>
<accession>A0AA96F2D7</accession>
<name>A0AA96F2D7_9FLAO</name>
<evidence type="ECO:0000313" key="4">
    <source>
        <dbReference type="Proteomes" id="UP001304515"/>
    </source>
</evidence>
<evidence type="ECO:0000313" key="3">
    <source>
        <dbReference type="EMBL" id="WNM21728.1"/>
    </source>
</evidence>
<sequence length="279" mass="29815">MKKIIILLNILLFKAIAGNAQVGINTSTPNTNAVLELNSQQSSGTYGGFIPPRITSAQRDAIAITSADDGLMAYVHFPDGKRCLQIYNGVNSVWESINCIEPITAWSETLGNPGSSIDVTSYTGYDNNGINTYTSGSTTVPQVKVVAPLSNLVGGSGFGYLFFTQSSDREFTIGNINVSAYTSPLTLKLLIFKEATPSVVAAQAANGSELVIDYYNSATSSWTVVTVTDLPTGSGTENIWYARTLSATVPNTITKIRFTRTTASGGPVYRIDDIKLIKP</sequence>
<gene>
    <name evidence="3" type="ORF">RN605_13740</name>
    <name evidence="2" type="ORF">RN608_06570</name>
</gene>
<organism evidence="3 4">
    <name type="scientific">Flavobacterium capsici</name>
    <dbReference type="NCBI Taxonomy" id="3075618"/>
    <lineage>
        <taxon>Bacteria</taxon>
        <taxon>Pseudomonadati</taxon>
        <taxon>Bacteroidota</taxon>
        <taxon>Flavobacteriia</taxon>
        <taxon>Flavobacteriales</taxon>
        <taxon>Flavobacteriaceae</taxon>
        <taxon>Flavobacterium</taxon>
    </lineage>
</organism>
<dbReference type="RefSeq" id="WP_313325662.1">
    <property type="nucleotide sequence ID" value="NZ_CP134878.1"/>
</dbReference>
<dbReference type="AlphaFoldDB" id="A0AA96F2D7"/>
<accession>A0AA96J4C2</accession>
<dbReference type="EMBL" id="CP134878">
    <property type="protein sequence ID" value="WNM20338.1"/>
    <property type="molecule type" value="Genomic_DNA"/>
</dbReference>